<protein>
    <recommendedName>
        <fullName evidence="11">Cytochrome c oxidase subunit 13, mitochondrial</fullName>
    </recommendedName>
    <alternativeName>
        <fullName evidence="12">Cytochrome c oxidase polypeptide VIa</fullName>
    </alternativeName>
</protein>
<evidence type="ECO:0000256" key="2">
    <source>
        <dbReference type="ARBA" id="ARBA00004673"/>
    </source>
</evidence>
<comment type="similarity">
    <text evidence="3">Belongs to the cytochrome c oxidase subunit 6A family.</text>
</comment>
<evidence type="ECO:0000256" key="9">
    <source>
        <dbReference type="ARBA" id="ARBA00023128"/>
    </source>
</evidence>
<keyword evidence="9" id="KW-0496">Mitochondrion</keyword>
<keyword evidence="10" id="KW-0472">Membrane</keyword>
<dbReference type="UniPathway" id="UPA00705"/>
<gene>
    <name evidence="15" type="ORF">CA7LBN_001826</name>
</gene>
<dbReference type="GO" id="GO:0016491">
    <property type="term" value="F:oxidoreductase activity"/>
    <property type="evidence" value="ECO:0007669"/>
    <property type="project" value="UniProtKB-KW"/>
</dbReference>
<dbReference type="InterPro" id="IPR001349">
    <property type="entry name" value="Cyt_c_oxidase_su6a"/>
</dbReference>
<name>A0A8F3AGF8_CANAR</name>
<dbReference type="PANTHER" id="PTHR15407:SF28">
    <property type="entry name" value="RIBITOL-5-PHOSPHATE TRANSFERASE FKTN"/>
    <property type="match status" value="1"/>
</dbReference>
<evidence type="ECO:0000256" key="7">
    <source>
        <dbReference type="ARBA" id="ARBA00022989"/>
    </source>
</evidence>
<keyword evidence="4" id="KW-0812">Transmembrane</keyword>
<proteinExistence type="inferred from homology"/>
<feature type="domain" description="LicD/FKTN/FKRP nucleotidyltransferase" evidence="14">
    <location>
        <begin position="557"/>
        <end position="620"/>
    </location>
</feature>
<dbReference type="InterPro" id="IPR009644">
    <property type="entry name" value="FKTN/MNN4/W02B3.4-1"/>
</dbReference>
<feature type="compositionally biased region" description="Basic and acidic residues" evidence="13">
    <location>
        <begin position="781"/>
        <end position="794"/>
    </location>
</feature>
<keyword evidence="6" id="KW-0809">Transit peptide</keyword>
<evidence type="ECO:0000256" key="11">
    <source>
        <dbReference type="ARBA" id="ARBA00070930"/>
    </source>
</evidence>
<keyword evidence="5" id="KW-0999">Mitochondrion inner membrane</keyword>
<keyword evidence="8" id="KW-0560">Oxidoreductase</keyword>
<evidence type="ECO:0000256" key="3">
    <source>
        <dbReference type="ARBA" id="ARBA00005553"/>
    </source>
</evidence>
<dbReference type="EMBL" id="CP076750">
    <property type="protein sequence ID" value="QWW23025.1"/>
    <property type="molecule type" value="Genomic_DNA"/>
</dbReference>
<dbReference type="PANTHER" id="PTHR15407">
    <property type="entry name" value="FUKUTIN-RELATED"/>
    <property type="match status" value="1"/>
</dbReference>
<reference evidence="15" key="1">
    <citation type="submission" date="2021-06" db="EMBL/GenBank/DDBJ databases">
        <title>Candida auris outbreak in lebanese hospital.</title>
        <authorList>
            <person name="Finianos M."/>
        </authorList>
    </citation>
    <scope>NUCLEOTIDE SEQUENCE</scope>
    <source>
        <strain evidence="15">CA7LBN</strain>
    </source>
</reference>
<dbReference type="InterPro" id="IPR036418">
    <property type="entry name" value="Cyt_c_oxidase_su6a_sf"/>
</dbReference>
<dbReference type="SUPFAM" id="SSF81411">
    <property type="entry name" value="Mitochondrial cytochrome c oxidase subunit VIa"/>
    <property type="match status" value="1"/>
</dbReference>
<dbReference type="GO" id="GO:0005743">
    <property type="term" value="C:mitochondrial inner membrane"/>
    <property type="evidence" value="ECO:0007669"/>
    <property type="project" value="UniProtKB-SubCell"/>
</dbReference>
<evidence type="ECO:0000256" key="8">
    <source>
        <dbReference type="ARBA" id="ARBA00023002"/>
    </source>
</evidence>
<evidence type="ECO:0000256" key="1">
    <source>
        <dbReference type="ARBA" id="ARBA00004434"/>
    </source>
</evidence>
<feature type="region of interest" description="Disordered" evidence="13">
    <location>
        <begin position="781"/>
        <end position="805"/>
    </location>
</feature>
<feature type="region of interest" description="Disordered" evidence="13">
    <location>
        <begin position="821"/>
        <end position="847"/>
    </location>
</feature>
<sequence length="1024" mass="117995">MIRRRRCQYLTLAVIVLHVIVFSLISARSREKLLPLRDLATSLSEYAAALKERRTFPFDAWTDKIFANYLNETAKDDRKARLAALATNSSALGADRMAVKVPEFFKNDSDNPILVPFEPRLTLGMILNDYNEHLIKSEQHDVDAFEYTLPVFHWSDWTDLSVLNPYFMSFGKDRETCKLFGKTPRKTKSNPNPVKKAPHWCLEDTDVAFLYHENVNLDDRKRAALKEILQSPLRTGFHVDRFGGKNPHDSRKLEAASYLNDFMDKPLSVVLLLPHPSGRSKSIKLNVNGEVGSRVRLSQSELARSVANRLDRVDLREELKRLAAKFKDDESSRYSSHLELQHEDFLETSNERLIELSKKSNVNAHERNYMESLLTTLSGVPPTKYFFEASLHKSTPNWSWSGHYDWRFYKDIINFSDLQPPSLHGLTSAWLRFVNAQKLRSWVAHGTLLSWFWNGINFPWDADVDVQMPISDLHELARQFNQSIIVDFGTDLNGEVKTGRYFLDVGTWISHREFGNGRNNIDARFIDVDTGLYIDITALAISNTVAPSIYDKNLPSSLKRKKGQSMDEHEVERNTVLQVYNCRNRHFSSLKDLSPLKLTYVEGVPAYVPSNFISILEREYEEGGLAEQKYKKYVFLPRLRIWYPFDPVSRFVIDKGKDFKPILQLGSERSKASNNIDKMAVYTMSDEDYLELMARESSLLAEYVVTRDVTLLHQKEIKQLVKGKSTESLLLDEGNLIHTITPFRRDFMKYKHVKDEFFFDLQVEKVMDEMTKFRQGISRTTKLESKTEKEEKPSEPVNISKTSGSPAVLFQPHINRQLDKTGSGDLTISNNITSKRPHSITSEGGSTLAPGAHVTVLEVFPTNHTVRESYQNSQISTHNLPFNTTFTMFSRLVNRTFVRFNSHGHGHGHVSKYIKDNAFVPNKAAGEAFKKEYAEKVHHSEGVTKLWTKITYFVAIPAILLTAIPVTRVELKHSKHREHLRHLPDEEWPTQYEYQNLRTKKFFWGDGDKTLFWNSDVNRHIEDA</sequence>
<feature type="compositionally biased region" description="Polar residues" evidence="13">
    <location>
        <begin position="824"/>
        <end position="845"/>
    </location>
</feature>
<dbReference type="PROSITE" id="PS01329">
    <property type="entry name" value="COX6A"/>
    <property type="match status" value="1"/>
</dbReference>
<evidence type="ECO:0000256" key="12">
    <source>
        <dbReference type="ARBA" id="ARBA00082360"/>
    </source>
</evidence>
<evidence type="ECO:0000256" key="10">
    <source>
        <dbReference type="ARBA" id="ARBA00023136"/>
    </source>
</evidence>
<keyword evidence="7" id="KW-1133">Transmembrane helix</keyword>
<evidence type="ECO:0000256" key="6">
    <source>
        <dbReference type="ARBA" id="ARBA00022946"/>
    </source>
</evidence>
<dbReference type="Pfam" id="PF04991">
    <property type="entry name" value="LicD"/>
    <property type="match status" value="2"/>
</dbReference>
<organism evidence="15">
    <name type="scientific">Candidozyma auris</name>
    <name type="common">Yeast</name>
    <name type="synonym">Candida auris</name>
    <dbReference type="NCBI Taxonomy" id="498019"/>
    <lineage>
        <taxon>Eukaryota</taxon>
        <taxon>Fungi</taxon>
        <taxon>Dikarya</taxon>
        <taxon>Ascomycota</taxon>
        <taxon>Saccharomycotina</taxon>
        <taxon>Pichiomycetes</taxon>
        <taxon>Metschnikowiaceae</taxon>
        <taxon>Candidozyma</taxon>
    </lineage>
</organism>
<dbReference type="Gene3D" id="4.10.95.10">
    <property type="entry name" value="Cytochrome c oxidase, subunit VIa"/>
    <property type="match status" value="1"/>
</dbReference>
<dbReference type="InterPro" id="IPR018507">
    <property type="entry name" value="Cyt_c_oxidase_su6a_CS"/>
</dbReference>
<evidence type="ECO:0000256" key="5">
    <source>
        <dbReference type="ARBA" id="ARBA00022792"/>
    </source>
</evidence>
<evidence type="ECO:0000256" key="4">
    <source>
        <dbReference type="ARBA" id="ARBA00022692"/>
    </source>
</evidence>
<comment type="pathway">
    <text evidence="2">Energy metabolism; oxidative phosphorylation.</text>
</comment>
<dbReference type="AlphaFoldDB" id="A0A8F3AGF8"/>
<dbReference type="Proteomes" id="UP000825438">
    <property type="component" value="Chromosome II"/>
</dbReference>
<dbReference type="FunFam" id="4.10.95.10:FF:000001">
    <property type="entry name" value="Cytochrome c oxidase subunit 6A, mitochondrial"/>
    <property type="match status" value="1"/>
</dbReference>
<dbReference type="InterPro" id="IPR007074">
    <property type="entry name" value="LicD/FKTN/FKRP_NTP_transf"/>
</dbReference>
<dbReference type="CDD" id="cd00925">
    <property type="entry name" value="Cyt_c_Oxidase_VIa"/>
    <property type="match status" value="1"/>
</dbReference>
<feature type="domain" description="LicD/FKTN/FKRP nucleotidyltransferase" evidence="14">
    <location>
        <begin position="435"/>
        <end position="543"/>
    </location>
</feature>
<evidence type="ECO:0000313" key="15">
    <source>
        <dbReference type="EMBL" id="QWW23025.1"/>
    </source>
</evidence>
<evidence type="ECO:0000256" key="13">
    <source>
        <dbReference type="SAM" id="MobiDB-lite"/>
    </source>
</evidence>
<accession>A0A8F3AGF8</accession>
<dbReference type="GO" id="GO:0009100">
    <property type="term" value="P:glycoprotein metabolic process"/>
    <property type="evidence" value="ECO:0007669"/>
    <property type="project" value="UniProtKB-ARBA"/>
</dbReference>
<dbReference type="Pfam" id="PF02046">
    <property type="entry name" value="COX6A"/>
    <property type="match status" value="1"/>
</dbReference>
<dbReference type="GO" id="GO:0006119">
    <property type="term" value="P:oxidative phosphorylation"/>
    <property type="evidence" value="ECO:0007669"/>
    <property type="project" value="UniProtKB-UniPathway"/>
</dbReference>
<evidence type="ECO:0000259" key="14">
    <source>
        <dbReference type="Pfam" id="PF04991"/>
    </source>
</evidence>
<comment type="subcellular location">
    <subcellularLocation>
        <location evidence="1">Mitochondrion inner membrane</location>
        <topology evidence="1">Single-pass membrane protein</topology>
    </subcellularLocation>
</comment>